<dbReference type="Proteomes" id="UP001482620">
    <property type="component" value="Unassembled WGS sequence"/>
</dbReference>
<keyword evidence="2" id="KW-1185">Reference proteome</keyword>
<organism evidence="1 2">
    <name type="scientific">Ilyodon furcidens</name>
    <name type="common">goldbreast splitfin</name>
    <dbReference type="NCBI Taxonomy" id="33524"/>
    <lineage>
        <taxon>Eukaryota</taxon>
        <taxon>Metazoa</taxon>
        <taxon>Chordata</taxon>
        <taxon>Craniata</taxon>
        <taxon>Vertebrata</taxon>
        <taxon>Euteleostomi</taxon>
        <taxon>Actinopterygii</taxon>
        <taxon>Neopterygii</taxon>
        <taxon>Teleostei</taxon>
        <taxon>Neoteleostei</taxon>
        <taxon>Acanthomorphata</taxon>
        <taxon>Ovalentaria</taxon>
        <taxon>Atherinomorphae</taxon>
        <taxon>Cyprinodontiformes</taxon>
        <taxon>Goodeidae</taxon>
        <taxon>Ilyodon</taxon>
    </lineage>
</organism>
<reference evidence="1 2" key="1">
    <citation type="submission" date="2021-06" db="EMBL/GenBank/DDBJ databases">
        <authorList>
            <person name="Palmer J.M."/>
        </authorList>
    </citation>
    <scope>NUCLEOTIDE SEQUENCE [LARGE SCALE GENOMIC DNA]</scope>
    <source>
        <strain evidence="2">if_2019</strain>
        <tissue evidence="1">Muscle</tissue>
    </source>
</reference>
<evidence type="ECO:0000313" key="1">
    <source>
        <dbReference type="EMBL" id="MEQ2257274.1"/>
    </source>
</evidence>
<name>A0ABV0VJI6_9TELE</name>
<sequence length="99" mass="11147">MLSGMIAKSKETLTKHLTVAKQNNDCICISKCMNGPENVTAEVEFTLNQPWPGPNYQISDRVSEPSSIPDSFRNIWKQHVQFFPMNAIMHSSANARPHC</sequence>
<accession>A0ABV0VJI6</accession>
<protein>
    <submittedName>
        <fullName evidence="1">Uncharacterized protein</fullName>
    </submittedName>
</protein>
<proteinExistence type="predicted"/>
<dbReference type="EMBL" id="JAHRIQ010109816">
    <property type="protein sequence ID" value="MEQ2257274.1"/>
    <property type="molecule type" value="Genomic_DNA"/>
</dbReference>
<comment type="caution">
    <text evidence="1">The sequence shown here is derived from an EMBL/GenBank/DDBJ whole genome shotgun (WGS) entry which is preliminary data.</text>
</comment>
<gene>
    <name evidence="1" type="ORF">ILYODFUR_033102</name>
</gene>
<evidence type="ECO:0000313" key="2">
    <source>
        <dbReference type="Proteomes" id="UP001482620"/>
    </source>
</evidence>